<dbReference type="EMBL" id="JACHMP010000001">
    <property type="protein sequence ID" value="MBB5817077.1"/>
    <property type="molecule type" value="Genomic_DNA"/>
</dbReference>
<evidence type="ECO:0000313" key="10">
    <source>
        <dbReference type="Proteomes" id="UP000540685"/>
    </source>
</evidence>
<dbReference type="InterPro" id="IPR035906">
    <property type="entry name" value="MetI-like_sf"/>
</dbReference>
<dbReference type="PROSITE" id="PS50928">
    <property type="entry name" value="ABC_TM1"/>
    <property type="match status" value="1"/>
</dbReference>
<comment type="caution">
    <text evidence="9">The sequence shown here is derived from an EMBL/GenBank/DDBJ whole genome shotgun (WGS) entry which is preliminary data.</text>
</comment>
<dbReference type="GO" id="GO:0005886">
    <property type="term" value="C:plasma membrane"/>
    <property type="evidence" value="ECO:0007669"/>
    <property type="project" value="UniProtKB-SubCell"/>
</dbReference>
<comment type="subcellular location">
    <subcellularLocation>
        <location evidence="1 7">Cell membrane</location>
        <topology evidence="1 7">Multi-pass membrane protein</topology>
    </subcellularLocation>
</comment>
<name>A0A7W9MDN6_9ACTN</name>
<evidence type="ECO:0000259" key="8">
    <source>
        <dbReference type="PROSITE" id="PS50928"/>
    </source>
</evidence>
<dbReference type="InterPro" id="IPR000515">
    <property type="entry name" value="MetI-like"/>
</dbReference>
<keyword evidence="10" id="KW-1185">Reference proteome</keyword>
<evidence type="ECO:0000313" key="9">
    <source>
        <dbReference type="EMBL" id="MBB5817077.1"/>
    </source>
</evidence>
<reference evidence="9 10" key="1">
    <citation type="submission" date="2020-08" db="EMBL/GenBank/DDBJ databases">
        <title>Sequencing the genomes of 1000 actinobacteria strains.</title>
        <authorList>
            <person name="Klenk H.-P."/>
        </authorList>
    </citation>
    <scope>NUCLEOTIDE SEQUENCE [LARGE SCALE GENOMIC DNA]</scope>
    <source>
        <strain evidence="9 10">DSM 46887</strain>
    </source>
</reference>
<keyword evidence="2 7" id="KW-0813">Transport</keyword>
<dbReference type="RefSeq" id="WP_184546066.1">
    <property type="nucleotide sequence ID" value="NZ_JACHMP010000001.1"/>
</dbReference>
<dbReference type="CDD" id="cd06261">
    <property type="entry name" value="TM_PBP2"/>
    <property type="match status" value="1"/>
</dbReference>
<dbReference type="PANTHER" id="PTHR43163:SF6">
    <property type="entry name" value="DIPEPTIDE TRANSPORT SYSTEM PERMEASE PROTEIN DPPB-RELATED"/>
    <property type="match status" value="1"/>
</dbReference>
<feature type="transmembrane region" description="Helical" evidence="7">
    <location>
        <begin position="157"/>
        <end position="183"/>
    </location>
</feature>
<evidence type="ECO:0000256" key="6">
    <source>
        <dbReference type="ARBA" id="ARBA00023136"/>
    </source>
</evidence>
<organism evidence="9 10">
    <name type="scientific">Streptosporangium becharense</name>
    <dbReference type="NCBI Taxonomy" id="1816182"/>
    <lineage>
        <taxon>Bacteria</taxon>
        <taxon>Bacillati</taxon>
        <taxon>Actinomycetota</taxon>
        <taxon>Actinomycetes</taxon>
        <taxon>Streptosporangiales</taxon>
        <taxon>Streptosporangiaceae</taxon>
        <taxon>Streptosporangium</taxon>
    </lineage>
</organism>
<evidence type="ECO:0000256" key="2">
    <source>
        <dbReference type="ARBA" id="ARBA00022448"/>
    </source>
</evidence>
<gene>
    <name evidence="9" type="ORF">F4562_000139</name>
</gene>
<proteinExistence type="inferred from homology"/>
<dbReference type="Pfam" id="PF19300">
    <property type="entry name" value="BPD_transp_1_N"/>
    <property type="match status" value="1"/>
</dbReference>
<dbReference type="SUPFAM" id="SSF161098">
    <property type="entry name" value="MetI-like"/>
    <property type="match status" value="1"/>
</dbReference>
<comment type="similarity">
    <text evidence="7">Belongs to the binding-protein-dependent transport system permease family.</text>
</comment>
<keyword evidence="6 7" id="KW-0472">Membrane</keyword>
<sequence length="337" mass="35769">MASADLALAGEDVSSDESGAASAGRGALRTLLSRLTQMIVVVLVLVIGTAMIVRLMPGDPAQAILGLNATPDALRELRAELGLDRSLLKQASDQLWGILHLDLGVSISRDRPVVDILLEAFPVTVVLMVGGIAVALAVSIPLGLLPALRRAPRLNDAIGVIMVVLLAIPSFVIGIYALLIVAVNWRLAPAGGWGDGWPGNFRYAWLPSVVLAFMLIPLLTRAVQRSTIDVLDEEFIEAARARGLRRNAIVVRHVLPNILLPLITLVGYSASVLLGGAVIVESVFGVSGFGEVIMEAVSTRDYPVIVGVTLFSGIFVVVVNLLTDLLYTVVDPRTRTA</sequence>
<feature type="transmembrane region" description="Helical" evidence="7">
    <location>
        <begin position="35"/>
        <end position="56"/>
    </location>
</feature>
<dbReference type="GO" id="GO:0055085">
    <property type="term" value="P:transmembrane transport"/>
    <property type="evidence" value="ECO:0007669"/>
    <property type="project" value="InterPro"/>
</dbReference>
<evidence type="ECO:0000256" key="4">
    <source>
        <dbReference type="ARBA" id="ARBA00022692"/>
    </source>
</evidence>
<dbReference type="InterPro" id="IPR045621">
    <property type="entry name" value="BPD_transp_1_N"/>
</dbReference>
<keyword evidence="5 7" id="KW-1133">Transmembrane helix</keyword>
<evidence type="ECO:0000256" key="1">
    <source>
        <dbReference type="ARBA" id="ARBA00004651"/>
    </source>
</evidence>
<evidence type="ECO:0000256" key="5">
    <source>
        <dbReference type="ARBA" id="ARBA00022989"/>
    </source>
</evidence>
<feature type="transmembrane region" description="Helical" evidence="7">
    <location>
        <begin position="254"/>
        <end position="284"/>
    </location>
</feature>
<feature type="transmembrane region" description="Helical" evidence="7">
    <location>
        <begin position="304"/>
        <end position="327"/>
    </location>
</feature>
<evidence type="ECO:0000256" key="7">
    <source>
        <dbReference type="RuleBase" id="RU363032"/>
    </source>
</evidence>
<protein>
    <submittedName>
        <fullName evidence="9">Peptide/nickel transport system permease protein</fullName>
    </submittedName>
</protein>
<keyword evidence="3" id="KW-1003">Cell membrane</keyword>
<dbReference type="AlphaFoldDB" id="A0A7W9MDN6"/>
<dbReference type="Gene3D" id="1.10.3720.10">
    <property type="entry name" value="MetI-like"/>
    <property type="match status" value="1"/>
</dbReference>
<dbReference type="PANTHER" id="PTHR43163">
    <property type="entry name" value="DIPEPTIDE TRANSPORT SYSTEM PERMEASE PROTEIN DPPB-RELATED"/>
    <property type="match status" value="1"/>
</dbReference>
<feature type="domain" description="ABC transmembrane type-1" evidence="8">
    <location>
        <begin position="121"/>
        <end position="327"/>
    </location>
</feature>
<dbReference type="Proteomes" id="UP000540685">
    <property type="component" value="Unassembled WGS sequence"/>
</dbReference>
<accession>A0A7W9MDN6</accession>
<feature type="transmembrane region" description="Helical" evidence="7">
    <location>
        <begin position="120"/>
        <end position="145"/>
    </location>
</feature>
<feature type="transmembrane region" description="Helical" evidence="7">
    <location>
        <begin position="203"/>
        <end position="220"/>
    </location>
</feature>
<evidence type="ECO:0000256" key="3">
    <source>
        <dbReference type="ARBA" id="ARBA00022475"/>
    </source>
</evidence>
<dbReference type="Pfam" id="PF00528">
    <property type="entry name" value="BPD_transp_1"/>
    <property type="match status" value="1"/>
</dbReference>
<keyword evidence="4 7" id="KW-0812">Transmembrane</keyword>